<evidence type="ECO:0000313" key="3">
    <source>
        <dbReference type="Proteomes" id="UP000296049"/>
    </source>
</evidence>
<gene>
    <name evidence="2" type="ORF">Anapl_16707</name>
</gene>
<feature type="region of interest" description="Disordered" evidence="1">
    <location>
        <begin position="429"/>
        <end position="468"/>
    </location>
</feature>
<evidence type="ECO:0000313" key="2">
    <source>
        <dbReference type="EMBL" id="EOA95734.1"/>
    </source>
</evidence>
<accession>R0L2T8</accession>
<proteinExistence type="predicted"/>
<feature type="region of interest" description="Disordered" evidence="1">
    <location>
        <begin position="325"/>
        <end position="346"/>
    </location>
</feature>
<reference evidence="3" key="1">
    <citation type="journal article" date="2013" name="Nat. Genet.">
        <title>The duck genome and transcriptome provide insight into an avian influenza virus reservoir species.</title>
        <authorList>
            <person name="Huang Y."/>
            <person name="Li Y."/>
            <person name="Burt D.W."/>
            <person name="Chen H."/>
            <person name="Zhang Y."/>
            <person name="Qian W."/>
            <person name="Kim H."/>
            <person name="Gan S."/>
            <person name="Zhao Y."/>
            <person name="Li J."/>
            <person name="Yi K."/>
            <person name="Feng H."/>
            <person name="Zhu P."/>
            <person name="Li B."/>
            <person name="Liu Q."/>
            <person name="Fairley S."/>
            <person name="Magor K.E."/>
            <person name="Du Z."/>
            <person name="Hu X."/>
            <person name="Goodman L."/>
            <person name="Tafer H."/>
            <person name="Vignal A."/>
            <person name="Lee T."/>
            <person name="Kim K.W."/>
            <person name="Sheng Z."/>
            <person name="An Y."/>
            <person name="Searle S."/>
            <person name="Herrero J."/>
            <person name="Groenen M.A."/>
            <person name="Crooijmans R.P."/>
            <person name="Faraut T."/>
            <person name="Cai Q."/>
            <person name="Webster R.G."/>
            <person name="Aldridge J.R."/>
            <person name="Warren W.C."/>
            <person name="Bartschat S."/>
            <person name="Kehr S."/>
            <person name="Marz M."/>
            <person name="Stadler P.F."/>
            <person name="Smith J."/>
            <person name="Kraus R.H."/>
            <person name="Zhao Y."/>
            <person name="Ren L."/>
            <person name="Fei J."/>
            <person name="Morisson M."/>
            <person name="Kaiser P."/>
            <person name="Griffin D.K."/>
            <person name="Rao M."/>
            <person name="Pitel F."/>
            <person name="Wang J."/>
            <person name="Li N."/>
        </authorList>
    </citation>
    <scope>NUCLEOTIDE SEQUENCE [LARGE SCALE GENOMIC DNA]</scope>
</reference>
<organism evidence="2 3">
    <name type="scientific">Anas platyrhynchos</name>
    <name type="common">Mallard</name>
    <name type="synonym">Anas boschas</name>
    <dbReference type="NCBI Taxonomy" id="8839"/>
    <lineage>
        <taxon>Eukaryota</taxon>
        <taxon>Metazoa</taxon>
        <taxon>Chordata</taxon>
        <taxon>Craniata</taxon>
        <taxon>Vertebrata</taxon>
        <taxon>Euteleostomi</taxon>
        <taxon>Archelosauria</taxon>
        <taxon>Archosauria</taxon>
        <taxon>Dinosauria</taxon>
        <taxon>Saurischia</taxon>
        <taxon>Theropoda</taxon>
        <taxon>Coelurosauria</taxon>
        <taxon>Aves</taxon>
        <taxon>Neognathae</taxon>
        <taxon>Galloanserae</taxon>
        <taxon>Anseriformes</taxon>
        <taxon>Anatidae</taxon>
        <taxon>Anatinae</taxon>
        <taxon>Anas</taxon>
    </lineage>
</organism>
<dbReference type="AlphaFoldDB" id="R0L2T8"/>
<keyword evidence="3" id="KW-1185">Reference proteome</keyword>
<sequence length="932" mass="103767">MAWVTAGQASLDPSLRTKPQHTLADVQSKILVPPDGGTQTLPHSTKDQVLPRLLLGFYSLHLAIRKVFPATQEELGLLRGPRAVALTVFGYPNHRQREVRKREEWEVVRHKTPIGSVKRGVHKTADGAFTASKQHGHPKRMPLDLDKPPTPLHALYITHSQLLVLEANTRPAGHGQEKAEALHVSRADHYHVNTLQRLERDADTQFTSCQQQESADVGSKGSRTPSVVVMVDKVQSKWDSIVFGIMQRVKWGTRCKAREHRDAVGSEHPMQPCGLSCHCRTTHTLNTFSSLHILLTYILFSDCYPPPVWMSNEIQSPKEEQHWRLGKYRRSRSANTRTSSSDDGGHSPAAVVPVIVLPGQVWSRHEDEALIGAAVLEENIDALLAGGLPGIGQRRVPVGIACHHVNAILQRKKRWRLKLWCKASIKTEGANSGQKGLNVTEDKAGEREKRDRAHDEQEPDSGQQRTLGEIRGRQVWEALLKDMWHQKERGPAKATPAPQAPSAGSRYSPKSRAAPTPRFLSCTPSLVHLLPRPVGEEQDDRPQIFLGCSPQEKSKRECVKWRQLGFAYQYASKRQLINRKIIPCSIIFGKKSHYRGSSFKLCPCSRICATAELYRRDAGCAACGAHAPATSCCGVVARPRRPRSAMLARCHFWMLTEVQPFDAVVTWLAQQANCQIFSVVGQLTRRGIKKQFNATKTIQIQVSPPDVRPTQANKPLPKDTNQGEFTSEVCPKLPHTCGELFYEAHRAECINKNIKAPNVNCQKIVISVKRVCWFVAAAAQGLPNGLDAREHQACTGNMETYLATVLCPPLLMLRKENSPTQELPKQPSELKHLVSLLPLTCGQHLPVCTAEENDPVPYYLLENGGKKQPGFNTLPQTAERACKQRICDLCLQTASENRSTNILLGPAPSSGIISSYETIVFELRKGFQKDRS</sequence>
<feature type="region of interest" description="Disordered" evidence="1">
    <location>
        <begin position="487"/>
        <end position="519"/>
    </location>
</feature>
<dbReference type="Proteomes" id="UP000296049">
    <property type="component" value="Unassembled WGS sequence"/>
</dbReference>
<evidence type="ECO:0000256" key="1">
    <source>
        <dbReference type="SAM" id="MobiDB-lite"/>
    </source>
</evidence>
<name>R0L2T8_ANAPL</name>
<protein>
    <submittedName>
        <fullName evidence="2">Uncharacterized protein</fullName>
    </submittedName>
</protein>
<dbReference type="EMBL" id="KB744196">
    <property type="protein sequence ID" value="EOA95734.1"/>
    <property type="molecule type" value="Genomic_DNA"/>
</dbReference>
<feature type="compositionally biased region" description="Basic and acidic residues" evidence="1">
    <location>
        <begin position="440"/>
        <end position="456"/>
    </location>
</feature>